<evidence type="ECO:0000313" key="2">
    <source>
        <dbReference type="Proteomes" id="UP001206925"/>
    </source>
</evidence>
<gene>
    <name evidence="1" type="ORF">M8C21_019550</name>
</gene>
<proteinExistence type="predicted"/>
<accession>A0AAD5D870</accession>
<organism evidence="1 2">
    <name type="scientific">Ambrosia artemisiifolia</name>
    <name type="common">Common ragweed</name>
    <dbReference type="NCBI Taxonomy" id="4212"/>
    <lineage>
        <taxon>Eukaryota</taxon>
        <taxon>Viridiplantae</taxon>
        <taxon>Streptophyta</taxon>
        <taxon>Embryophyta</taxon>
        <taxon>Tracheophyta</taxon>
        <taxon>Spermatophyta</taxon>
        <taxon>Magnoliopsida</taxon>
        <taxon>eudicotyledons</taxon>
        <taxon>Gunneridae</taxon>
        <taxon>Pentapetalae</taxon>
        <taxon>asterids</taxon>
        <taxon>campanulids</taxon>
        <taxon>Asterales</taxon>
        <taxon>Asteraceae</taxon>
        <taxon>Asteroideae</taxon>
        <taxon>Heliantheae alliance</taxon>
        <taxon>Heliantheae</taxon>
        <taxon>Ambrosia</taxon>
    </lineage>
</organism>
<protein>
    <submittedName>
        <fullName evidence="1">Uncharacterized protein</fullName>
    </submittedName>
</protein>
<dbReference type="Proteomes" id="UP001206925">
    <property type="component" value="Unassembled WGS sequence"/>
</dbReference>
<dbReference type="AlphaFoldDB" id="A0AAD5D870"/>
<name>A0AAD5D870_AMBAR</name>
<feature type="non-terminal residue" evidence="1">
    <location>
        <position position="100"/>
    </location>
</feature>
<evidence type="ECO:0000313" key="1">
    <source>
        <dbReference type="EMBL" id="KAI7756136.1"/>
    </source>
</evidence>
<sequence>AVPSPVFRPSPTSLPFSSTAPLLSSTVPSITSPIVPSSTDRSAAAVANCFVGNLYDYMLLSVSKPCEEEGYCTREMNRGETKGQHKFPGYFCNFYVSADV</sequence>
<reference evidence="1" key="1">
    <citation type="submission" date="2022-06" db="EMBL/GenBank/DDBJ databases">
        <title>Uncovering the hologenomic basis of an extraordinary plant invasion.</title>
        <authorList>
            <person name="Bieker V.C."/>
            <person name="Martin M.D."/>
            <person name="Gilbert T."/>
            <person name="Hodgins K."/>
            <person name="Battlay P."/>
            <person name="Petersen B."/>
            <person name="Wilson J."/>
        </authorList>
    </citation>
    <scope>NUCLEOTIDE SEQUENCE</scope>
    <source>
        <strain evidence="1">AA19_3_7</strain>
        <tissue evidence="1">Leaf</tissue>
    </source>
</reference>
<keyword evidence="2" id="KW-1185">Reference proteome</keyword>
<dbReference type="EMBL" id="JAMZMK010000564">
    <property type="protein sequence ID" value="KAI7756136.1"/>
    <property type="molecule type" value="Genomic_DNA"/>
</dbReference>
<comment type="caution">
    <text evidence="1">The sequence shown here is derived from an EMBL/GenBank/DDBJ whole genome shotgun (WGS) entry which is preliminary data.</text>
</comment>